<evidence type="ECO:0000259" key="6">
    <source>
        <dbReference type="Pfam" id="PF01699"/>
    </source>
</evidence>
<evidence type="ECO:0000256" key="1">
    <source>
        <dbReference type="ARBA" id="ARBA00004141"/>
    </source>
</evidence>
<evidence type="ECO:0000256" key="4">
    <source>
        <dbReference type="ARBA" id="ARBA00023136"/>
    </source>
</evidence>
<dbReference type="GO" id="GO:0008273">
    <property type="term" value="F:calcium, potassium:sodium antiporter activity"/>
    <property type="evidence" value="ECO:0007669"/>
    <property type="project" value="TreeGrafter"/>
</dbReference>
<comment type="subcellular location">
    <subcellularLocation>
        <location evidence="1">Membrane</location>
        <topology evidence="1">Multi-pass membrane protein</topology>
    </subcellularLocation>
</comment>
<dbReference type="Proteomes" id="UP000179237">
    <property type="component" value="Unassembled WGS sequence"/>
</dbReference>
<dbReference type="Pfam" id="PF01699">
    <property type="entry name" value="Na_Ca_ex"/>
    <property type="match status" value="2"/>
</dbReference>
<feature type="transmembrane region" description="Helical" evidence="5">
    <location>
        <begin position="302"/>
        <end position="319"/>
    </location>
</feature>
<dbReference type="GO" id="GO:0005886">
    <property type="term" value="C:plasma membrane"/>
    <property type="evidence" value="ECO:0007669"/>
    <property type="project" value="TreeGrafter"/>
</dbReference>
<gene>
    <name evidence="7" type="ORF">A2572_04000</name>
</gene>
<name>A0A1F5FWR3_9BACT</name>
<feature type="transmembrane region" description="Helical" evidence="5">
    <location>
        <begin position="74"/>
        <end position="99"/>
    </location>
</feature>
<dbReference type="PANTHER" id="PTHR10846">
    <property type="entry name" value="SODIUM/POTASSIUM/CALCIUM EXCHANGER"/>
    <property type="match status" value="1"/>
</dbReference>
<evidence type="ECO:0000256" key="2">
    <source>
        <dbReference type="ARBA" id="ARBA00022692"/>
    </source>
</evidence>
<evidence type="ECO:0000256" key="5">
    <source>
        <dbReference type="SAM" id="Phobius"/>
    </source>
</evidence>
<keyword evidence="2 5" id="KW-0812">Transmembrane</keyword>
<dbReference type="GO" id="GO:0005262">
    <property type="term" value="F:calcium channel activity"/>
    <property type="evidence" value="ECO:0007669"/>
    <property type="project" value="TreeGrafter"/>
</dbReference>
<dbReference type="AlphaFoldDB" id="A0A1F5FWR3"/>
<comment type="caution">
    <text evidence="7">The sequence shown here is derived from an EMBL/GenBank/DDBJ whole genome shotgun (WGS) entry which is preliminary data.</text>
</comment>
<feature type="transmembrane region" description="Helical" evidence="5">
    <location>
        <begin position="273"/>
        <end position="290"/>
    </location>
</feature>
<feature type="transmembrane region" description="Helical" evidence="5">
    <location>
        <begin position="131"/>
        <end position="148"/>
    </location>
</feature>
<feature type="transmembrane region" description="Helical" evidence="5">
    <location>
        <begin position="208"/>
        <end position="227"/>
    </location>
</feature>
<dbReference type="InterPro" id="IPR044880">
    <property type="entry name" value="NCX_ion-bd_dom_sf"/>
</dbReference>
<feature type="transmembrane region" description="Helical" evidence="5">
    <location>
        <begin position="239"/>
        <end position="267"/>
    </location>
</feature>
<protein>
    <recommendedName>
        <fullName evidence="6">Sodium/calcium exchanger membrane region domain-containing protein</fullName>
    </recommendedName>
</protein>
<dbReference type="GO" id="GO:0006874">
    <property type="term" value="P:intracellular calcium ion homeostasis"/>
    <property type="evidence" value="ECO:0007669"/>
    <property type="project" value="TreeGrafter"/>
</dbReference>
<accession>A0A1F5FWR3</accession>
<evidence type="ECO:0000313" key="8">
    <source>
        <dbReference type="Proteomes" id="UP000179237"/>
    </source>
</evidence>
<sequence length="320" mass="34898">MLLDLLFGLFLIILLVLFSGIAVDVFEKISHEIKVNKLLLATFLVSFSTSLPEFSVGIVSALRGEPQIALGNLIGANLANLSFIVGGAAVVAGVIPVIGDYLKKDLWMALGMAMLPFVLMSDGLLSRIDGGLLIFAYFFYAKNMLMVSDHIKNSKLSKHKKTHWKIKGGLSWVLHLFLLLLSLGLMVITSNYLIELVLKVSGGLGVNAYWVGLLILAFGTTMPELVLTLAASYKKDNSLLLGNILGSVIVNSTFILGVIAMIAPVVFDSSVQKGVSGIFMIVILGLFWLFTRSKRKLERWEGLTLIGVYLMFVGLQFLVV</sequence>
<feature type="transmembrane region" description="Helical" evidence="5">
    <location>
        <begin position="169"/>
        <end position="188"/>
    </location>
</feature>
<keyword evidence="4 5" id="KW-0472">Membrane</keyword>
<reference evidence="7 8" key="1">
    <citation type="journal article" date="2016" name="Nat. Commun.">
        <title>Thousands of microbial genomes shed light on interconnected biogeochemical processes in an aquifer system.</title>
        <authorList>
            <person name="Anantharaman K."/>
            <person name="Brown C.T."/>
            <person name="Hug L.A."/>
            <person name="Sharon I."/>
            <person name="Castelle C.J."/>
            <person name="Probst A.J."/>
            <person name="Thomas B.C."/>
            <person name="Singh A."/>
            <person name="Wilkins M.J."/>
            <person name="Karaoz U."/>
            <person name="Brodie E.L."/>
            <person name="Williams K.H."/>
            <person name="Hubbard S.S."/>
            <person name="Banfield J.F."/>
        </authorList>
    </citation>
    <scope>NUCLEOTIDE SEQUENCE [LARGE SCALE GENOMIC DNA]</scope>
</reference>
<feature type="domain" description="Sodium/calcium exchanger membrane region" evidence="6">
    <location>
        <begin position="8"/>
        <end position="141"/>
    </location>
</feature>
<keyword evidence="3 5" id="KW-1133">Transmembrane helix</keyword>
<dbReference type="InterPro" id="IPR004481">
    <property type="entry name" value="K/Na/Ca-exchanger"/>
</dbReference>
<dbReference type="EMBL" id="MFAQ01000003">
    <property type="protein sequence ID" value="OGD84053.1"/>
    <property type="molecule type" value="Genomic_DNA"/>
</dbReference>
<evidence type="ECO:0000313" key="7">
    <source>
        <dbReference type="EMBL" id="OGD84053.1"/>
    </source>
</evidence>
<evidence type="ECO:0000256" key="3">
    <source>
        <dbReference type="ARBA" id="ARBA00022989"/>
    </source>
</evidence>
<proteinExistence type="predicted"/>
<dbReference type="InterPro" id="IPR004837">
    <property type="entry name" value="NaCa_Exmemb"/>
</dbReference>
<organism evidence="7 8">
    <name type="scientific">Candidatus Collierbacteria bacterium RIFOXYD1_FULL_40_9</name>
    <dbReference type="NCBI Taxonomy" id="1817731"/>
    <lineage>
        <taxon>Bacteria</taxon>
        <taxon>Candidatus Collieribacteriota</taxon>
    </lineage>
</organism>
<feature type="transmembrane region" description="Helical" evidence="5">
    <location>
        <begin position="6"/>
        <end position="26"/>
    </location>
</feature>
<dbReference type="PANTHER" id="PTHR10846:SF8">
    <property type="entry name" value="INNER MEMBRANE PROTEIN YRBG"/>
    <property type="match status" value="1"/>
</dbReference>
<dbReference type="Gene3D" id="1.20.1420.30">
    <property type="entry name" value="NCX, central ion-binding region"/>
    <property type="match status" value="2"/>
</dbReference>
<feature type="domain" description="Sodium/calcium exchanger membrane region" evidence="6">
    <location>
        <begin position="175"/>
        <end position="317"/>
    </location>
</feature>
<feature type="transmembrane region" description="Helical" evidence="5">
    <location>
        <begin position="38"/>
        <end position="62"/>
    </location>
</feature>